<dbReference type="OrthoDB" id="9804482at2"/>
<sequence>MKYFQNTMSSKRIKDMNVCDRPRERMQEKGADALSDEELLAILIGSGSKENPVGNVAHDLLSLIDQKPNLEYEDLKSIKGLGPAKGSLIFAALEFGRRRLPLKRRQISQPGDIYPLIRHYADRQQEHFIVTSLNGAHEIISIYVASVGTINRTLVHPREVFAPAIEQRAVAILVAHNHPSNMNGGEITPSSEDIDVTRRLKQVGGILGITVIDHMIIGGESYYSMLEHEVL</sequence>
<evidence type="ECO:0000313" key="8">
    <source>
        <dbReference type="EMBL" id="AEV29100.1"/>
    </source>
</evidence>
<evidence type="ECO:0000256" key="5">
    <source>
        <dbReference type="ARBA" id="ARBA00023049"/>
    </source>
</evidence>
<keyword evidence="3" id="KW-0378">Hydrolase</keyword>
<keyword evidence="9" id="KW-1185">Reference proteome</keyword>
<comment type="similarity">
    <text evidence="6">Belongs to the UPF0758 family.</text>
</comment>
<dbReference type="InterPro" id="IPR001405">
    <property type="entry name" value="UPF0758"/>
</dbReference>
<dbReference type="GO" id="GO:0006508">
    <property type="term" value="P:proteolysis"/>
    <property type="evidence" value="ECO:0007669"/>
    <property type="project" value="UniProtKB-KW"/>
</dbReference>
<dbReference type="KEGG" id="sgp:SpiGrapes_1287"/>
<dbReference type="InterPro" id="IPR037518">
    <property type="entry name" value="MPN"/>
</dbReference>
<evidence type="ECO:0000313" key="9">
    <source>
        <dbReference type="Proteomes" id="UP000005632"/>
    </source>
</evidence>
<keyword evidence="4" id="KW-0862">Zinc</keyword>
<name>G8QTS4_SPHPG</name>
<dbReference type="Proteomes" id="UP000005632">
    <property type="component" value="Chromosome"/>
</dbReference>
<dbReference type="InterPro" id="IPR046778">
    <property type="entry name" value="UPF0758_N"/>
</dbReference>
<dbReference type="GO" id="GO:0046872">
    <property type="term" value="F:metal ion binding"/>
    <property type="evidence" value="ECO:0007669"/>
    <property type="project" value="UniProtKB-KW"/>
</dbReference>
<evidence type="ECO:0000256" key="3">
    <source>
        <dbReference type="ARBA" id="ARBA00022801"/>
    </source>
</evidence>
<keyword evidence="2" id="KW-0479">Metal-binding</keyword>
<evidence type="ECO:0000259" key="7">
    <source>
        <dbReference type="PROSITE" id="PS50249"/>
    </source>
</evidence>
<dbReference type="InterPro" id="IPR025657">
    <property type="entry name" value="RadC_JAB"/>
</dbReference>
<dbReference type="HOGENOM" id="CLU_073529_0_2_12"/>
<dbReference type="GO" id="GO:0008237">
    <property type="term" value="F:metallopeptidase activity"/>
    <property type="evidence" value="ECO:0007669"/>
    <property type="project" value="UniProtKB-KW"/>
</dbReference>
<reference evidence="8 9" key="1">
    <citation type="submission" date="2011-11" db="EMBL/GenBank/DDBJ databases">
        <title>Complete sequence of Spirochaeta sp. grapes.</title>
        <authorList>
            <consortium name="US DOE Joint Genome Institute"/>
            <person name="Lucas S."/>
            <person name="Han J."/>
            <person name="Lapidus A."/>
            <person name="Cheng J.-F."/>
            <person name="Goodwin L."/>
            <person name="Pitluck S."/>
            <person name="Peters L."/>
            <person name="Ovchinnikova G."/>
            <person name="Munk A.C."/>
            <person name="Detter J.C."/>
            <person name="Han C."/>
            <person name="Tapia R."/>
            <person name="Land M."/>
            <person name="Hauser L."/>
            <person name="Kyrpides N."/>
            <person name="Ivanova N."/>
            <person name="Pagani I."/>
            <person name="Ritalahtilisa K."/>
            <person name="Loeffler F."/>
            <person name="Woyke T."/>
        </authorList>
    </citation>
    <scope>NUCLEOTIDE SEQUENCE [LARGE SCALE GENOMIC DNA]</scope>
    <source>
        <strain evidence="9">ATCC BAA-1885 / DSM 22778 / Grapes</strain>
    </source>
</reference>
<dbReference type="NCBIfam" id="NF000642">
    <property type="entry name" value="PRK00024.1"/>
    <property type="match status" value="1"/>
</dbReference>
<keyword evidence="1" id="KW-0645">Protease</keyword>
<dbReference type="PROSITE" id="PS50249">
    <property type="entry name" value="MPN"/>
    <property type="match status" value="1"/>
</dbReference>
<dbReference type="Pfam" id="PF20582">
    <property type="entry name" value="UPF0758_N"/>
    <property type="match status" value="1"/>
</dbReference>
<dbReference type="PANTHER" id="PTHR30471:SF3">
    <property type="entry name" value="UPF0758 PROTEIN YEES-RELATED"/>
    <property type="match status" value="1"/>
</dbReference>
<dbReference type="RefSeq" id="WP_014269949.1">
    <property type="nucleotide sequence ID" value="NC_016633.1"/>
</dbReference>
<dbReference type="EMBL" id="CP003155">
    <property type="protein sequence ID" value="AEV29100.1"/>
    <property type="molecule type" value="Genomic_DNA"/>
</dbReference>
<keyword evidence="5" id="KW-0482">Metalloprotease</keyword>
<dbReference type="Pfam" id="PF04002">
    <property type="entry name" value="RadC"/>
    <property type="match status" value="1"/>
</dbReference>
<dbReference type="PANTHER" id="PTHR30471">
    <property type="entry name" value="DNA REPAIR PROTEIN RADC"/>
    <property type="match status" value="1"/>
</dbReference>
<dbReference type="eggNOG" id="COG2003">
    <property type="taxonomic scope" value="Bacteria"/>
</dbReference>
<evidence type="ECO:0000256" key="4">
    <source>
        <dbReference type="ARBA" id="ARBA00022833"/>
    </source>
</evidence>
<gene>
    <name evidence="8" type="ordered locus">SpiGrapes_1287</name>
</gene>
<dbReference type="STRING" id="158190.SpiGrapes_1287"/>
<organism evidence="8 9">
    <name type="scientific">Sphaerochaeta pleomorpha (strain ATCC BAA-1885 / DSM 22778 / Grapes)</name>
    <dbReference type="NCBI Taxonomy" id="158190"/>
    <lineage>
        <taxon>Bacteria</taxon>
        <taxon>Pseudomonadati</taxon>
        <taxon>Spirochaetota</taxon>
        <taxon>Spirochaetia</taxon>
        <taxon>Spirochaetales</taxon>
        <taxon>Sphaerochaetaceae</taxon>
        <taxon>Sphaerochaeta</taxon>
    </lineage>
</organism>
<dbReference type="NCBIfam" id="TIGR00608">
    <property type="entry name" value="radc"/>
    <property type="match status" value="1"/>
</dbReference>
<evidence type="ECO:0000256" key="2">
    <source>
        <dbReference type="ARBA" id="ARBA00022723"/>
    </source>
</evidence>
<evidence type="ECO:0000256" key="6">
    <source>
        <dbReference type="RuleBase" id="RU003797"/>
    </source>
</evidence>
<dbReference type="AlphaFoldDB" id="G8QTS4"/>
<dbReference type="Gene3D" id="3.40.140.10">
    <property type="entry name" value="Cytidine Deaminase, domain 2"/>
    <property type="match status" value="1"/>
</dbReference>
<feature type="domain" description="MPN" evidence="7">
    <location>
        <begin position="106"/>
        <end position="231"/>
    </location>
</feature>
<accession>G8QTS4</accession>
<proteinExistence type="inferred from homology"/>
<evidence type="ECO:0000256" key="1">
    <source>
        <dbReference type="ARBA" id="ARBA00022670"/>
    </source>
</evidence>
<dbReference type="CDD" id="cd08071">
    <property type="entry name" value="MPN_DUF2466"/>
    <property type="match status" value="1"/>
</dbReference>
<protein>
    <submittedName>
        <fullName evidence="8">DNA repair protein radc</fullName>
    </submittedName>
</protein>